<protein>
    <recommendedName>
        <fullName evidence="3">RHS repeat protein</fullName>
    </recommendedName>
</protein>
<dbReference type="Gene3D" id="3.90.930.1">
    <property type="match status" value="3"/>
</dbReference>
<evidence type="ECO:0008006" key="3">
    <source>
        <dbReference type="Google" id="ProtNLM"/>
    </source>
</evidence>
<dbReference type="AlphaFoldDB" id="A0A1Q9ACX6"/>
<dbReference type="Gene3D" id="3.20.20.80">
    <property type="entry name" value="Glycosidases"/>
    <property type="match status" value="1"/>
</dbReference>
<dbReference type="InterPro" id="IPR017853">
    <property type="entry name" value="GH"/>
</dbReference>
<evidence type="ECO:0000313" key="2">
    <source>
        <dbReference type="Proteomes" id="UP000186143"/>
    </source>
</evidence>
<dbReference type="EMBL" id="MKIO01000045">
    <property type="protein sequence ID" value="OLP52759.1"/>
    <property type="molecule type" value="Genomic_DNA"/>
</dbReference>
<gene>
    <name evidence="1" type="ORF">BJF92_20785</name>
</gene>
<name>A0A1Q9ACX6_9HYPH</name>
<dbReference type="Proteomes" id="UP000186143">
    <property type="component" value="Unassembled WGS sequence"/>
</dbReference>
<organism evidence="1 2">
    <name type="scientific">Xaviernesmea rhizosphaerae</name>
    <dbReference type="NCBI Taxonomy" id="1672749"/>
    <lineage>
        <taxon>Bacteria</taxon>
        <taxon>Pseudomonadati</taxon>
        <taxon>Pseudomonadota</taxon>
        <taxon>Alphaproteobacteria</taxon>
        <taxon>Hyphomicrobiales</taxon>
        <taxon>Rhizobiaceae</taxon>
        <taxon>Rhizobium/Agrobacterium group</taxon>
        <taxon>Xaviernesmea</taxon>
    </lineage>
</organism>
<dbReference type="InterPro" id="IPR011049">
    <property type="entry name" value="Serralysin-like_metalloprot_C"/>
</dbReference>
<accession>A0A1Q9ACX6</accession>
<comment type="caution">
    <text evidence="1">The sequence shown here is derived from an EMBL/GenBank/DDBJ whole genome shotgun (WGS) entry which is preliminary data.</text>
</comment>
<dbReference type="STRING" id="1672749.BJF92_20785"/>
<evidence type="ECO:0000313" key="1">
    <source>
        <dbReference type="EMBL" id="OLP52759.1"/>
    </source>
</evidence>
<dbReference type="SUPFAM" id="SSF51120">
    <property type="entry name" value="beta-Roll"/>
    <property type="match status" value="1"/>
</dbReference>
<sequence length="887" mass="94491">MVQGIGINTKGALYANGYKNSSLIINSLNYIGVTQVRDAIAGPAQGSPVLDAMAAAGIKFDFMAGYGVAANGAAGIADFISALKSFQSSHPGALLSIEGLNEADLNSASYNGLTSLEAAAAFQKDLYTAIKADPALSATTVLNLNLGYDNTSNYARIGDLGAYSDAANAHIYTHTGRVNDPVIESIIAHAKAASSGDPLIVTEMGHTTLQSFQGIGTNEAAQAKMLLTDLFTAFEDGASAVYFYELLDNSDSLYRGESEVYFGIFKEDGTPKLAATALHNLTTILKFGADGVADGTVPAVPTLNNAPSTAHLMTLDKPGAVYDILIWNDTPVWNMNTQKDITPVTTQTVLQFSQVESVIRVYDPLSGLVPIATYNNVSSISLPLSDHPLVVEVGAAAAVTETALVSDANLSLTAAQLMARIDSLAVSSGLTSITLTDSHALPVSSVETMNYMISNYGSTLAKIAGGYSFTVSYGENNWETVKDYDAQGTLTLKTDYGYSNGDLVTKTILQPSGVMDVYSYKITGQTYTSQHQVVDASGKITLSERMHADGSFDSRELHNADGSNEYYIFDTAGRLSQSSLIAQDGTITSFSYDTAGKLIAQSIKAVNGDVTSTTYSAGVKTTTTITSHEGWTEQMKYLSDGTLSSDYRKNTDGSAVSTIYNNGVVKTKSILFADGSSDNTTYGITGKTYTIEHNRTDTSGKTILLERIHDDGTFDYRELRNADGTKQFFTYTSTGILTADTFVNADGSKSWKSYKQDGTGDIQTEVFNAAGTSMKRDILHTSGKHDLYAFVDGQTLSGGAADDTFRFSTTKNATMIYQGGNDILYGFNTDGGAADHVAINKSWAADFASLNMVQQGSDVLIRFDATDTLLVKQQKVAALTSDYFIFS</sequence>
<proteinExistence type="predicted"/>
<dbReference type="SUPFAM" id="SSF51445">
    <property type="entry name" value="(Trans)glycosidases"/>
    <property type="match status" value="1"/>
</dbReference>
<reference evidence="1 2" key="1">
    <citation type="submission" date="2016-09" db="EMBL/GenBank/DDBJ databases">
        <title>Rhizobium sp. nov., a novel species isolated from the rice rhizosphere.</title>
        <authorList>
            <person name="Zhao J."/>
            <person name="Zhang X."/>
        </authorList>
    </citation>
    <scope>NUCLEOTIDE SEQUENCE [LARGE SCALE GENOMIC DNA]</scope>
    <source>
        <strain evidence="1 2">MH17</strain>
    </source>
</reference>